<dbReference type="PANTHER" id="PTHR23088">
    <property type="entry name" value="NITRILASE-RELATED"/>
    <property type="match status" value="1"/>
</dbReference>
<feature type="domain" description="CN hydrolase" evidence="2">
    <location>
        <begin position="7"/>
        <end position="241"/>
    </location>
</feature>
<comment type="caution">
    <text evidence="3">The sequence shown here is derived from an EMBL/GenBank/DDBJ whole genome shotgun (WGS) entry which is preliminary data.</text>
</comment>
<dbReference type="PANTHER" id="PTHR23088:SF27">
    <property type="entry name" value="DEAMINATED GLUTATHIONE AMIDASE"/>
    <property type="match status" value="1"/>
</dbReference>
<dbReference type="SUPFAM" id="SSF56317">
    <property type="entry name" value="Carbon-nitrogen hydrolase"/>
    <property type="match status" value="1"/>
</dbReference>
<accession>A0A8J6T622</accession>
<evidence type="ECO:0000313" key="3">
    <source>
        <dbReference type="EMBL" id="MBC8198837.1"/>
    </source>
</evidence>
<dbReference type="InterPro" id="IPR036526">
    <property type="entry name" value="C-N_Hydrolase_sf"/>
</dbReference>
<dbReference type="InterPro" id="IPR001110">
    <property type="entry name" value="UPF0012_CS"/>
</dbReference>
<sequence length="264" mass="29668">MKSRQPFKAGIVQFDVRPGNIESNLSSALKGIDQLKAQNAKIALLPEMWSCGFDNKNLGEHAEKTDNIIDELTLMASRYNMIIAGSLPEPSGNDIFNTMYLIDGNRGLISTYRKIHLFSHTQEDKYFCAGNRAVVYETSVGPVGLMICYDLRFPELCRALTLSGALLVLTSAQWPLERITHWDILLRARAIENQLFMVAANRCGRENSIEYGGRSLLVSPSGKILAKAEDRECIISSEIDLAQLAEFRRKIPCLNERMPDTYDF</sequence>
<evidence type="ECO:0000256" key="1">
    <source>
        <dbReference type="ARBA" id="ARBA00010613"/>
    </source>
</evidence>
<dbReference type="CDD" id="cd07583">
    <property type="entry name" value="nitrilase_5"/>
    <property type="match status" value="1"/>
</dbReference>
<dbReference type="EMBL" id="JACNLL010000025">
    <property type="protein sequence ID" value="MBC8198837.1"/>
    <property type="molecule type" value="Genomic_DNA"/>
</dbReference>
<dbReference type="Pfam" id="PF00795">
    <property type="entry name" value="CN_hydrolase"/>
    <property type="match status" value="1"/>
</dbReference>
<evidence type="ECO:0000259" key="2">
    <source>
        <dbReference type="PROSITE" id="PS50263"/>
    </source>
</evidence>
<dbReference type="GO" id="GO:0016787">
    <property type="term" value="F:hydrolase activity"/>
    <property type="evidence" value="ECO:0007669"/>
    <property type="project" value="UniProtKB-KW"/>
</dbReference>
<gene>
    <name evidence="3" type="ORF">H8E80_02145</name>
</gene>
<dbReference type="AlphaFoldDB" id="A0A8J6T622"/>
<organism evidence="3 4">
    <name type="scientific">Candidatus Desulfaltia bathyphila</name>
    <dbReference type="NCBI Taxonomy" id="2841697"/>
    <lineage>
        <taxon>Bacteria</taxon>
        <taxon>Pseudomonadati</taxon>
        <taxon>Thermodesulfobacteriota</taxon>
        <taxon>Desulfobacteria</taxon>
        <taxon>Desulfobacterales</taxon>
        <taxon>Desulfobacterales incertae sedis</taxon>
        <taxon>Candidatus Desulfaltia</taxon>
    </lineage>
</organism>
<dbReference type="PROSITE" id="PS01227">
    <property type="entry name" value="UPF0012"/>
    <property type="match status" value="1"/>
</dbReference>
<reference evidence="3 4" key="1">
    <citation type="submission" date="2020-08" db="EMBL/GenBank/DDBJ databases">
        <title>Bridging the membrane lipid divide: bacteria of the FCB group superphylum have the potential to synthesize archaeal ether lipids.</title>
        <authorList>
            <person name="Villanueva L."/>
            <person name="Von Meijenfeldt F.A.B."/>
            <person name="Westbye A.B."/>
            <person name="Yadav S."/>
            <person name="Hopmans E.C."/>
            <person name="Dutilh B.E."/>
            <person name="Sinninghe Damste J.S."/>
        </authorList>
    </citation>
    <scope>NUCLEOTIDE SEQUENCE [LARGE SCALE GENOMIC DNA]</scope>
    <source>
        <strain evidence="3">NIOZ-UU82</strain>
    </source>
</reference>
<dbReference type="InterPro" id="IPR003010">
    <property type="entry name" value="C-N_Hydrolase"/>
</dbReference>
<dbReference type="Proteomes" id="UP000603545">
    <property type="component" value="Unassembled WGS sequence"/>
</dbReference>
<dbReference type="Gene3D" id="3.60.110.10">
    <property type="entry name" value="Carbon-nitrogen hydrolase"/>
    <property type="match status" value="1"/>
</dbReference>
<proteinExistence type="inferred from homology"/>
<keyword evidence="3" id="KW-0378">Hydrolase</keyword>
<evidence type="ECO:0000313" key="4">
    <source>
        <dbReference type="Proteomes" id="UP000603545"/>
    </source>
</evidence>
<name>A0A8J6T622_9BACT</name>
<comment type="similarity">
    <text evidence="1">Belongs to the carbon-nitrogen hydrolase superfamily. NIT1/NIT2 family.</text>
</comment>
<protein>
    <submittedName>
        <fullName evidence="3">Carbon-nitrogen family hydrolase</fullName>
    </submittedName>
</protein>
<dbReference type="PROSITE" id="PS50263">
    <property type="entry name" value="CN_HYDROLASE"/>
    <property type="match status" value="1"/>
</dbReference>